<dbReference type="GO" id="GO:0005886">
    <property type="term" value="C:plasma membrane"/>
    <property type="evidence" value="ECO:0007669"/>
    <property type="project" value="UniProtKB-SubCell"/>
</dbReference>
<evidence type="ECO:0000256" key="9">
    <source>
        <dbReference type="SAM" id="Phobius"/>
    </source>
</evidence>
<keyword evidence="5 9" id="KW-1133">Transmembrane helix</keyword>
<sequence length="110" mass="11767">MKNWIFLSIAIVSEVIATSGLKASEGFTVLVPSIIVAVGYSSAFFFLSLTLRTIPVGMAYAIWSGVGVALITILGWIIFDQKLDMAAVIGILLIIAGVIIMYSFSESVAY</sequence>
<dbReference type="PANTHER" id="PTHR30561">
    <property type="entry name" value="SMR FAMILY PROTON-DEPENDENT DRUG EFFLUX TRANSPORTER SUGE"/>
    <property type="match status" value="1"/>
</dbReference>
<protein>
    <submittedName>
        <fullName evidence="10">QacE family quaternary ammonium compound efflux SMR transporter</fullName>
    </submittedName>
</protein>
<dbReference type="InterPro" id="IPR000390">
    <property type="entry name" value="Small_drug/metabolite_transptr"/>
</dbReference>
<dbReference type="GO" id="GO:0015297">
    <property type="term" value="F:antiporter activity"/>
    <property type="evidence" value="ECO:0007669"/>
    <property type="project" value="TreeGrafter"/>
</dbReference>
<dbReference type="GO" id="GO:1990961">
    <property type="term" value="P:xenobiotic detoxification by transmembrane export across the plasma membrane"/>
    <property type="evidence" value="ECO:0007669"/>
    <property type="project" value="UniProtKB-ARBA"/>
</dbReference>
<dbReference type="Pfam" id="PF00893">
    <property type="entry name" value="Multi_Drug_Res"/>
    <property type="match status" value="1"/>
</dbReference>
<gene>
    <name evidence="10" type="ORF">CNF02_07440</name>
</gene>
<evidence type="ECO:0000256" key="5">
    <source>
        <dbReference type="ARBA" id="ARBA00022989"/>
    </source>
</evidence>
<accession>A0A2A5WC19</accession>
<evidence type="ECO:0000256" key="6">
    <source>
        <dbReference type="ARBA" id="ARBA00023136"/>
    </source>
</evidence>
<dbReference type="AlphaFoldDB" id="A0A2A5WC19"/>
<dbReference type="Gene3D" id="1.10.3730.20">
    <property type="match status" value="1"/>
</dbReference>
<comment type="caution">
    <text evidence="10">The sequence shown here is derived from an EMBL/GenBank/DDBJ whole genome shotgun (WGS) entry which is preliminary data.</text>
</comment>
<dbReference type="PANTHER" id="PTHR30561:SF1">
    <property type="entry name" value="MULTIDRUG TRANSPORTER EMRE"/>
    <property type="match status" value="1"/>
</dbReference>
<dbReference type="Proteomes" id="UP000219329">
    <property type="component" value="Unassembled WGS sequence"/>
</dbReference>
<dbReference type="GO" id="GO:0031460">
    <property type="term" value="P:glycine betaine transport"/>
    <property type="evidence" value="ECO:0007669"/>
    <property type="project" value="TreeGrafter"/>
</dbReference>
<dbReference type="GO" id="GO:0015220">
    <property type="term" value="F:choline transmembrane transporter activity"/>
    <property type="evidence" value="ECO:0007669"/>
    <property type="project" value="TreeGrafter"/>
</dbReference>
<evidence type="ECO:0000256" key="7">
    <source>
        <dbReference type="ARBA" id="ARBA00038032"/>
    </source>
</evidence>
<organism evidence="10 11">
    <name type="scientific">OM182 bacterium MED-G28</name>
    <dbReference type="NCBI Taxonomy" id="1986256"/>
    <lineage>
        <taxon>Bacteria</taxon>
        <taxon>Pseudomonadati</taxon>
        <taxon>Pseudomonadota</taxon>
        <taxon>Gammaproteobacteria</taxon>
        <taxon>OMG group</taxon>
        <taxon>OM182 clade</taxon>
    </lineage>
</organism>
<proteinExistence type="inferred from homology"/>
<name>A0A2A5WC19_9GAMM</name>
<evidence type="ECO:0000313" key="11">
    <source>
        <dbReference type="Proteomes" id="UP000219329"/>
    </source>
</evidence>
<feature type="transmembrane region" description="Helical" evidence="9">
    <location>
        <begin position="85"/>
        <end position="104"/>
    </location>
</feature>
<comment type="subcellular location">
    <subcellularLocation>
        <location evidence="1 8">Cell membrane</location>
        <topology evidence="1 8">Multi-pass membrane protein</topology>
    </subcellularLocation>
</comment>
<dbReference type="GO" id="GO:0015199">
    <property type="term" value="F:amino-acid betaine transmembrane transporter activity"/>
    <property type="evidence" value="ECO:0007669"/>
    <property type="project" value="TreeGrafter"/>
</dbReference>
<evidence type="ECO:0000313" key="10">
    <source>
        <dbReference type="EMBL" id="PDH33853.1"/>
    </source>
</evidence>
<dbReference type="InterPro" id="IPR037185">
    <property type="entry name" value="EmrE-like"/>
</dbReference>
<keyword evidence="3" id="KW-1003">Cell membrane</keyword>
<evidence type="ECO:0000256" key="4">
    <source>
        <dbReference type="ARBA" id="ARBA00022692"/>
    </source>
</evidence>
<keyword evidence="6 9" id="KW-0472">Membrane</keyword>
<evidence type="ECO:0000256" key="3">
    <source>
        <dbReference type="ARBA" id="ARBA00022475"/>
    </source>
</evidence>
<feature type="transmembrane region" description="Helical" evidence="9">
    <location>
        <begin position="27"/>
        <end position="47"/>
    </location>
</feature>
<dbReference type="EMBL" id="NTJZ01000006">
    <property type="protein sequence ID" value="PDH33853.1"/>
    <property type="molecule type" value="Genomic_DNA"/>
</dbReference>
<reference evidence="10 11" key="1">
    <citation type="submission" date="2017-08" db="EMBL/GenBank/DDBJ databases">
        <title>Fine stratification of microbial communities through a metagenomic profile of the photic zone.</title>
        <authorList>
            <person name="Haro-Moreno J.M."/>
            <person name="Lopez-Perez M."/>
            <person name="De La Torre J."/>
            <person name="Picazo A."/>
            <person name="Camacho A."/>
            <person name="Rodriguez-Valera F."/>
        </authorList>
    </citation>
    <scope>NUCLEOTIDE SEQUENCE [LARGE SCALE GENOMIC DNA]</scope>
    <source>
        <strain evidence="10">MED-G28</strain>
    </source>
</reference>
<comment type="similarity">
    <text evidence="7 8">Belongs to the drug/metabolite transporter (DMT) superfamily. Small multidrug resistance (SMR) (TC 2.A.7.1) family.</text>
</comment>
<evidence type="ECO:0000256" key="2">
    <source>
        <dbReference type="ARBA" id="ARBA00022448"/>
    </source>
</evidence>
<feature type="transmembrane region" description="Helical" evidence="9">
    <location>
        <begin position="59"/>
        <end position="79"/>
    </location>
</feature>
<evidence type="ECO:0000256" key="1">
    <source>
        <dbReference type="ARBA" id="ARBA00004651"/>
    </source>
</evidence>
<dbReference type="InterPro" id="IPR045324">
    <property type="entry name" value="Small_multidrug_res"/>
</dbReference>
<keyword evidence="4 8" id="KW-0812">Transmembrane</keyword>
<dbReference type="SUPFAM" id="SSF103481">
    <property type="entry name" value="Multidrug resistance efflux transporter EmrE"/>
    <property type="match status" value="1"/>
</dbReference>
<dbReference type="FunFam" id="1.10.3730.20:FF:000001">
    <property type="entry name" value="Quaternary ammonium compound resistance transporter SugE"/>
    <property type="match status" value="1"/>
</dbReference>
<evidence type="ECO:0000256" key="8">
    <source>
        <dbReference type="RuleBase" id="RU003942"/>
    </source>
</evidence>
<keyword evidence="2" id="KW-0813">Transport</keyword>